<keyword evidence="8" id="KW-1185">Reference proteome</keyword>
<sequence length="156" mass="16428">MKPAVLGMAVLFAATTAVSAAEVAPGDVVFDEGAVAQSLTGVPGDPVNGRMVVASKKHGNCVACHTNDEMPDVAFQGDIGPNLAGVADRYSEAQIRGILVNADITFEDSFMPSFYRVDGYIRPGKRYTGKAADDTFGPLLSAQEIEDVLAYLTTLK</sequence>
<feature type="chain" id="PRO_5016699433" evidence="5">
    <location>
        <begin position="21"/>
        <end position="156"/>
    </location>
</feature>
<dbReference type="SUPFAM" id="SSF46626">
    <property type="entry name" value="Cytochrome c"/>
    <property type="match status" value="1"/>
</dbReference>
<accession>A0A347UDT5</accession>
<evidence type="ECO:0000256" key="5">
    <source>
        <dbReference type="SAM" id="SignalP"/>
    </source>
</evidence>
<keyword evidence="2 4" id="KW-0479">Metal-binding</keyword>
<keyword evidence="3 4" id="KW-0408">Iron</keyword>
<organism evidence="7 8">
    <name type="scientific">Profundibacter amoris</name>
    <dbReference type="NCBI Taxonomy" id="2171755"/>
    <lineage>
        <taxon>Bacteria</taxon>
        <taxon>Pseudomonadati</taxon>
        <taxon>Pseudomonadota</taxon>
        <taxon>Alphaproteobacteria</taxon>
        <taxon>Rhodobacterales</taxon>
        <taxon>Paracoccaceae</taxon>
        <taxon>Profundibacter</taxon>
    </lineage>
</organism>
<evidence type="ECO:0000256" key="2">
    <source>
        <dbReference type="ARBA" id="ARBA00022723"/>
    </source>
</evidence>
<dbReference type="Pfam" id="PF00034">
    <property type="entry name" value="Cytochrom_C"/>
    <property type="match status" value="1"/>
</dbReference>
<dbReference type="InterPro" id="IPR009056">
    <property type="entry name" value="Cyt_c-like_dom"/>
</dbReference>
<dbReference type="AlphaFoldDB" id="A0A347UDT5"/>
<keyword evidence="5" id="KW-0732">Signal</keyword>
<evidence type="ECO:0000256" key="1">
    <source>
        <dbReference type="ARBA" id="ARBA00022617"/>
    </source>
</evidence>
<dbReference type="PROSITE" id="PS51007">
    <property type="entry name" value="CYTC"/>
    <property type="match status" value="1"/>
</dbReference>
<dbReference type="GO" id="GO:0020037">
    <property type="term" value="F:heme binding"/>
    <property type="evidence" value="ECO:0007669"/>
    <property type="project" value="InterPro"/>
</dbReference>
<dbReference type="GO" id="GO:0046872">
    <property type="term" value="F:metal ion binding"/>
    <property type="evidence" value="ECO:0007669"/>
    <property type="project" value="UniProtKB-KW"/>
</dbReference>
<evidence type="ECO:0000256" key="3">
    <source>
        <dbReference type="ARBA" id="ARBA00023004"/>
    </source>
</evidence>
<dbReference type="InterPro" id="IPR036909">
    <property type="entry name" value="Cyt_c-like_dom_sf"/>
</dbReference>
<feature type="signal peptide" evidence="5">
    <location>
        <begin position="1"/>
        <end position="20"/>
    </location>
</feature>
<dbReference type="RefSeq" id="WP_118941671.1">
    <property type="nucleotide sequence ID" value="NZ_CP032125.1"/>
</dbReference>
<dbReference type="InterPro" id="IPR030999">
    <property type="entry name" value="Thiosulf_SoxX"/>
</dbReference>
<dbReference type="Gene3D" id="1.10.760.10">
    <property type="entry name" value="Cytochrome c-like domain"/>
    <property type="match status" value="1"/>
</dbReference>
<protein>
    <submittedName>
        <fullName evidence="7">Sulfur oxidation c-type cytochrome SoxX</fullName>
    </submittedName>
</protein>
<dbReference type="OrthoDB" id="9793634at2"/>
<feature type="domain" description="Cytochrome c" evidence="6">
    <location>
        <begin position="44"/>
        <end position="156"/>
    </location>
</feature>
<keyword evidence="1 4" id="KW-0349">Heme</keyword>
<dbReference type="Proteomes" id="UP000261704">
    <property type="component" value="Chromosome"/>
</dbReference>
<proteinExistence type="predicted"/>
<evidence type="ECO:0000313" key="7">
    <source>
        <dbReference type="EMBL" id="AXX97013.1"/>
    </source>
</evidence>
<evidence type="ECO:0000256" key="4">
    <source>
        <dbReference type="PROSITE-ProRule" id="PRU00433"/>
    </source>
</evidence>
<gene>
    <name evidence="7" type="primary">soxX</name>
    <name evidence="7" type="ORF">BAR1_03155</name>
</gene>
<evidence type="ECO:0000259" key="6">
    <source>
        <dbReference type="PROSITE" id="PS51007"/>
    </source>
</evidence>
<dbReference type="NCBIfam" id="TIGR04485">
    <property type="entry name" value="thiosulf_SoxX"/>
    <property type="match status" value="1"/>
</dbReference>
<dbReference type="KEGG" id="pamo:BAR1_03155"/>
<name>A0A347UDT5_9RHOB</name>
<dbReference type="EMBL" id="CP032125">
    <property type="protein sequence ID" value="AXX97013.1"/>
    <property type="molecule type" value="Genomic_DNA"/>
</dbReference>
<reference evidence="7 8" key="1">
    <citation type="submission" date="2018-09" db="EMBL/GenBank/DDBJ databases">
        <title>Profundibacter amoris BAR1 gen. nov., sp. nov., a new member of the Roseobacter clade isolated at Lokis Castle Vent Field on the Arctic Mid-Oceanic Ridge.</title>
        <authorList>
            <person name="Le Moine Bauer S."/>
            <person name="Sjoeberg A.G."/>
            <person name="L'Haridon S."/>
            <person name="Stokke R."/>
            <person name="Roalkvam I."/>
            <person name="Steen I.H."/>
            <person name="Dahle H."/>
        </authorList>
    </citation>
    <scope>NUCLEOTIDE SEQUENCE [LARGE SCALE GENOMIC DNA]</scope>
    <source>
        <strain evidence="7 8">BAR1</strain>
    </source>
</reference>
<evidence type="ECO:0000313" key="8">
    <source>
        <dbReference type="Proteomes" id="UP000261704"/>
    </source>
</evidence>
<dbReference type="GO" id="GO:0009055">
    <property type="term" value="F:electron transfer activity"/>
    <property type="evidence" value="ECO:0007669"/>
    <property type="project" value="InterPro"/>
</dbReference>